<comment type="similarity">
    <text evidence="1">Belongs to the GST superfamily. NadH family.</text>
</comment>
<evidence type="ECO:0000259" key="3">
    <source>
        <dbReference type="Pfam" id="PF01323"/>
    </source>
</evidence>
<keyword evidence="1 4" id="KW-0413">Isomerase</keyword>
<dbReference type="GO" id="GO:1901170">
    <property type="term" value="P:naphthalene catabolic process"/>
    <property type="evidence" value="ECO:0007669"/>
    <property type="project" value="InterPro"/>
</dbReference>
<dbReference type="PANTHER" id="PTHR42943:SF13">
    <property type="entry name" value="GLUTATHIONE S-TRANSFERASE KAPPA-RELATED"/>
    <property type="match status" value="1"/>
</dbReference>
<protein>
    <recommendedName>
        <fullName evidence="1">2-hydroxychromene-2-carboxylate isomerase</fullName>
        <ecNumber evidence="1">5.99.1.4</ecNumber>
    </recommendedName>
</protein>
<comment type="caution">
    <text evidence="4">The sequence shown here is derived from an EMBL/GenBank/DDBJ whole genome shotgun (WGS) entry which is preliminary data.</text>
</comment>
<dbReference type="EMBL" id="BMFJ01000001">
    <property type="protein sequence ID" value="GGE17563.1"/>
    <property type="molecule type" value="Genomic_DNA"/>
</dbReference>
<dbReference type="CDD" id="cd03022">
    <property type="entry name" value="DsbA_HCCA_Iso"/>
    <property type="match status" value="1"/>
</dbReference>
<comment type="catalytic activity">
    <reaction evidence="1">
        <text>2-hydroxychromene-2-carboxylate = (3E)-4-(2-hydroxyphenyl)-2-oxobut-3-enoate</text>
        <dbReference type="Rhea" id="RHEA:27401"/>
        <dbReference type="ChEBI" id="CHEBI:59350"/>
        <dbReference type="ChEBI" id="CHEBI:59353"/>
        <dbReference type="EC" id="5.99.1.4"/>
    </reaction>
</comment>
<dbReference type="Proteomes" id="UP000612855">
    <property type="component" value="Unassembled WGS sequence"/>
</dbReference>
<dbReference type="PIRSF" id="PIRSF006386">
    <property type="entry name" value="HCCAis_GSTk"/>
    <property type="match status" value="1"/>
</dbReference>
<evidence type="ECO:0000313" key="5">
    <source>
        <dbReference type="Proteomes" id="UP000612855"/>
    </source>
</evidence>
<dbReference type="InterPro" id="IPR051924">
    <property type="entry name" value="GST_Kappa/NadH"/>
</dbReference>
<feature type="domain" description="DSBA-like thioredoxin" evidence="3">
    <location>
        <begin position="3"/>
        <end position="195"/>
    </location>
</feature>
<dbReference type="Gene3D" id="3.40.30.10">
    <property type="entry name" value="Glutaredoxin"/>
    <property type="match status" value="1"/>
</dbReference>
<dbReference type="Pfam" id="PF01323">
    <property type="entry name" value="DSBA"/>
    <property type="match status" value="1"/>
</dbReference>
<feature type="active site" description="Nucleophile" evidence="2">
    <location>
        <position position="12"/>
    </location>
</feature>
<proteinExistence type="inferred from homology"/>
<dbReference type="InterPro" id="IPR044087">
    <property type="entry name" value="NahD-like"/>
</dbReference>
<dbReference type="RefSeq" id="WP_188475864.1">
    <property type="nucleotide sequence ID" value="NZ_BMFJ01000001.1"/>
</dbReference>
<dbReference type="InterPro" id="IPR014440">
    <property type="entry name" value="HCCAis_GSTk"/>
</dbReference>
<reference evidence="5" key="1">
    <citation type="journal article" date="2019" name="Int. J. Syst. Evol. Microbiol.">
        <title>The Global Catalogue of Microorganisms (GCM) 10K type strain sequencing project: providing services to taxonomists for standard genome sequencing and annotation.</title>
        <authorList>
            <consortium name="The Broad Institute Genomics Platform"/>
            <consortium name="The Broad Institute Genome Sequencing Center for Infectious Disease"/>
            <person name="Wu L."/>
            <person name="Ma J."/>
        </authorList>
    </citation>
    <scope>NUCLEOTIDE SEQUENCE [LARGE SCALE GENOMIC DNA]</scope>
    <source>
        <strain evidence="5">CGMCC 1.12664</strain>
    </source>
</reference>
<dbReference type="EC" id="5.99.1.4" evidence="1"/>
<name>A0A916ZXA3_9RHOB</name>
<organism evidence="4 5">
    <name type="scientific">Primorskyibacter flagellatus</name>
    <dbReference type="NCBI Taxonomy" id="1387277"/>
    <lineage>
        <taxon>Bacteria</taxon>
        <taxon>Pseudomonadati</taxon>
        <taxon>Pseudomonadota</taxon>
        <taxon>Alphaproteobacteria</taxon>
        <taxon>Rhodobacterales</taxon>
        <taxon>Roseobacteraceae</taxon>
        <taxon>Primorskyibacter</taxon>
    </lineage>
</organism>
<dbReference type="PANTHER" id="PTHR42943">
    <property type="entry name" value="GLUTATHIONE S-TRANSFERASE KAPPA"/>
    <property type="match status" value="1"/>
</dbReference>
<dbReference type="GO" id="GO:0004602">
    <property type="term" value="F:glutathione peroxidase activity"/>
    <property type="evidence" value="ECO:0007669"/>
    <property type="project" value="TreeGrafter"/>
</dbReference>
<keyword evidence="5" id="KW-1185">Reference proteome</keyword>
<accession>A0A916ZXA3</accession>
<dbReference type="GO" id="GO:0006749">
    <property type="term" value="P:glutathione metabolic process"/>
    <property type="evidence" value="ECO:0007669"/>
    <property type="project" value="TreeGrafter"/>
</dbReference>
<dbReference type="InterPro" id="IPR036249">
    <property type="entry name" value="Thioredoxin-like_sf"/>
</dbReference>
<evidence type="ECO:0000256" key="2">
    <source>
        <dbReference type="PIRSR" id="PIRSR006386-1"/>
    </source>
</evidence>
<dbReference type="InterPro" id="IPR001853">
    <property type="entry name" value="DSBA-like_thioredoxin_dom"/>
</dbReference>
<evidence type="ECO:0000313" key="4">
    <source>
        <dbReference type="EMBL" id="GGE17563.1"/>
    </source>
</evidence>
<dbReference type="SUPFAM" id="SSF52833">
    <property type="entry name" value="Thioredoxin-like"/>
    <property type="match status" value="1"/>
</dbReference>
<gene>
    <name evidence="4" type="ORF">GCM10011360_02980</name>
</gene>
<dbReference type="AlphaFoldDB" id="A0A916ZXA3"/>
<dbReference type="GO" id="GO:0018845">
    <property type="term" value="F:2-hydroxychromene-2-carboxylate isomerase activity"/>
    <property type="evidence" value="ECO:0007669"/>
    <property type="project" value="UniProtKB-UniRule"/>
</dbReference>
<sequence length="200" mass="21895">MPQIDYYFVTISPWTYLAGSRLEQIAEKHGASITYKPCDINAVFRSTGGLPLAERAQARKDYRIQELKRWRAALGMELTLQPAHFPTNPAPSGYAIIAAQKAGGGDVGKLTQLILRACWAEERDVAEDAVIRDCLEKAGFDPALADSGLLTGAMTYEANAEEAVQVGAFGAPFYVVDGTEKFWGQDRLDMLDLYLSGKLS</sequence>
<evidence type="ECO:0000256" key="1">
    <source>
        <dbReference type="PIRNR" id="PIRNR006386"/>
    </source>
</evidence>
<dbReference type="GO" id="GO:0004364">
    <property type="term" value="F:glutathione transferase activity"/>
    <property type="evidence" value="ECO:0007669"/>
    <property type="project" value="TreeGrafter"/>
</dbReference>